<keyword evidence="6" id="KW-0665">Pyrimidine biosynthesis</keyword>
<dbReference type="Gene3D" id="3.20.20.70">
    <property type="entry name" value="Aldolase class I"/>
    <property type="match status" value="2"/>
</dbReference>
<dbReference type="GO" id="GO:0005737">
    <property type="term" value="C:cytoplasm"/>
    <property type="evidence" value="ECO:0007669"/>
    <property type="project" value="InterPro"/>
</dbReference>
<organism evidence="9 10">
    <name type="scientific">Stutzerimonas stutzeri</name>
    <name type="common">Pseudomonas stutzeri</name>
    <dbReference type="NCBI Taxonomy" id="316"/>
    <lineage>
        <taxon>Bacteria</taxon>
        <taxon>Pseudomonadati</taxon>
        <taxon>Pseudomonadota</taxon>
        <taxon>Gammaproteobacteria</taxon>
        <taxon>Pseudomonadales</taxon>
        <taxon>Pseudomonadaceae</taxon>
        <taxon>Stutzerimonas</taxon>
    </lineage>
</organism>
<comment type="caution">
    <text evidence="9">The sequence shown here is derived from an EMBL/GenBank/DDBJ whole genome shotgun (WGS) entry which is preliminary data.</text>
</comment>
<dbReference type="InterPro" id="IPR005720">
    <property type="entry name" value="Dihydroorotate_DH_cat"/>
</dbReference>
<evidence type="ECO:0000259" key="8">
    <source>
        <dbReference type="Pfam" id="PF01180"/>
    </source>
</evidence>
<dbReference type="InterPro" id="IPR012135">
    <property type="entry name" value="Dihydroorotate_DH_1_2"/>
</dbReference>
<dbReference type="InterPro" id="IPR013785">
    <property type="entry name" value="Aldolase_TIM"/>
</dbReference>
<comment type="pathway">
    <text evidence="3">Pyrimidine metabolism; UMP biosynthesis via de novo pathway.</text>
</comment>
<reference evidence="9" key="1">
    <citation type="submission" date="2020-02" db="EMBL/GenBank/DDBJ databases">
        <title>Synteny-based analysis reveals conserved mechanism for high triclosan tolerance in Pseudomonas, as well as instances of horizontal transfer.</title>
        <authorList>
            <person name="Mcfarland A.G."/>
            <person name="Bertucci H.K."/>
            <person name="Litmann E."/>
            <person name="Shen J."/>
            <person name="Huttenhower C."/>
            <person name="Hartmann E.M."/>
        </authorList>
    </citation>
    <scope>NUCLEOTIDE SEQUENCE</scope>
    <source>
        <strain evidence="9">109A1</strain>
    </source>
</reference>
<dbReference type="GO" id="GO:0008483">
    <property type="term" value="F:transaminase activity"/>
    <property type="evidence" value="ECO:0007669"/>
    <property type="project" value="UniProtKB-KW"/>
</dbReference>
<evidence type="ECO:0000256" key="2">
    <source>
        <dbReference type="ARBA" id="ARBA00003125"/>
    </source>
</evidence>
<evidence type="ECO:0000256" key="4">
    <source>
        <dbReference type="ARBA" id="ARBA00022630"/>
    </source>
</evidence>
<dbReference type="EMBL" id="JAAMRD010000019">
    <property type="protein sequence ID" value="MBA1306569.1"/>
    <property type="molecule type" value="Genomic_DNA"/>
</dbReference>
<proteinExistence type="predicted"/>
<dbReference type="PANTHER" id="PTHR48109:SF4">
    <property type="entry name" value="DIHYDROOROTATE DEHYDROGENASE (QUINONE), MITOCHONDRIAL"/>
    <property type="match status" value="1"/>
</dbReference>
<evidence type="ECO:0000256" key="1">
    <source>
        <dbReference type="ARBA" id="ARBA00001917"/>
    </source>
</evidence>
<dbReference type="PANTHER" id="PTHR48109">
    <property type="entry name" value="DIHYDROOROTATE DEHYDROGENASE (QUINONE), MITOCHONDRIAL-RELATED"/>
    <property type="match status" value="1"/>
</dbReference>
<evidence type="ECO:0000313" key="9">
    <source>
        <dbReference type="EMBL" id="MBA1306569.1"/>
    </source>
</evidence>
<feature type="domain" description="Dihydroorotate dehydrogenase catalytic" evidence="8">
    <location>
        <begin position="221"/>
        <end position="279"/>
    </location>
</feature>
<dbReference type="GO" id="GO:0005886">
    <property type="term" value="C:plasma membrane"/>
    <property type="evidence" value="ECO:0007669"/>
    <property type="project" value="TreeGrafter"/>
</dbReference>
<dbReference type="InterPro" id="IPR050074">
    <property type="entry name" value="DHO_dehydrogenase"/>
</dbReference>
<comment type="function">
    <text evidence="2">Catalyzes the conversion of dihydroorotate to orotate with quinone as electron acceptor.</text>
</comment>
<keyword evidence="5" id="KW-0288">FMN</keyword>
<evidence type="ECO:0000256" key="5">
    <source>
        <dbReference type="ARBA" id="ARBA00022643"/>
    </source>
</evidence>
<gene>
    <name evidence="9" type="ORF">G7024_19410</name>
</gene>
<keyword evidence="9" id="KW-0808">Transferase</keyword>
<dbReference type="RefSeq" id="WP_181122172.1">
    <property type="nucleotide sequence ID" value="NZ_JAAMRD010000019.1"/>
</dbReference>
<evidence type="ECO:0000256" key="6">
    <source>
        <dbReference type="ARBA" id="ARBA00022975"/>
    </source>
</evidence>
<evidence type="ECO:0000313" key="10">
    <source>
        <dbReference type="Proteomes" id="UP001138621"/>
    </source>
</evidence>
<dbReference type="AlphaFoldDB" id="A0AA40RVH3"/>
<sequence>MDKRIDWRALRSRAVQRLALELASVACACSGEGHARPVTTMGLRFPSPVGIAAGFDRYGRLARRVAALGFGFNEIGSLTANEVAHLGVMHNGAARLGISLTLDARQASAESRAMLRAAWPHADYLMLNLIGPTSAPLLSQSTRLRHLLAALVDEQRQLNQDGRRRVPLLAKLRCMPERTPFSIAGLLVELGFDGLLAAHDPGPPATAERYRAWQDPRRQAQACQQIEELRRFCGPDMALLSVGGVQTADHLRARMSAGAELVQVHTAFMHQSPWLARRLLR</sequence>
<keyword evidence="4" id="KW-0285">Flavoprotein</keyword>
<dbReference type="Proteomes" id="UP001138621">
    <property type="component" value="Unassembled WGS sequence"/>
</dbReference>
<dbReference type="PIRSF" id="PIRSF000164">
    <property type="entry name" value="DHO_oxidase"/>
    <property type="match status" value="1"/>
</dbReference>
<name>A0AA40RVH3_STUST</name>
<dbReference type="GO" id="GO:0004152">
    <property type="term" value="F:dihydroorotate dehydrogenase activity"/>
    <property type="evidence" value="ECO:0007669"/>
    <property type="project" value="InterPro"/>
</dbReference>
<dbReference type="GO" id="GO:0006207">
    <property type="term" value="P:'de novo' pyrimidine nucleobase biosynthetic process"/>
    <property type="evidence" value="ECO:0007669"/>
    <property type="project" value="TreeGrafter"/>
</dbReference>
<keyword evidence="7" id="KW-0560">Oxidoreductase</keyword>
<dbReference type="SUPFAM" id="SSF51395">
    <property type="entry name" value="FMN-linked oxidoreductases"/>
    <property type="match status" value="1"/>
</dbReference>
<dbReference type="GO" id="GO:0006222">
    <property type="term" value="P:UMP biosynthetic process"/>
    <property type="evidence" value="ECO:0007669"/>
    <property type="project" value="InterPro"/>
</dbReference>
<comment type="cofactor">
    <cofactor evidence="1">
        <name>FMN</name>
        <dbReference type="ChEBI" id="CHEBI:58210"/>
    </cofactor>
</comment>
<dbReference type="Pfam" id="PF01180">
    <property type="entry name" value="DHO_dh"/>
    <property type="match status" value="1"/>
</dbReference>
<protein>
    <submittedName>
        <fullName evidence="9">Phosphoserine aminotransferase</fullName>
    </submittedName>
</protein>
<accession>A0AA40RVH3</accession>
<evidence type="ECO:0000256" key="3">
    <source>
        <dbReference type="ARBA" id="ARBA00004725"/>
    </source>
</evidence>
<evidence type="ECO:0000256" key="7">
    <source>
        <dbReference type="ARBA" id="ARBA00023002"/>
    </source>
</evidence>
<keyword evidence="9" id="KW-0032">Aminotransferase</keyword>